<reference evidence="5 6" key="1">
    <citation type="submission" date="2022-08" db="EMBL/GenBank/DDBJ databases">
        <title>Aerococcaceae sp. nov isolated from spoiled eye mask.</title>
        <authorList>
            <person name="Zhou G."/>
            <person name="Xie X.-B."/>
            <person name="Shi Q.-S."/>
            <person name="Wang Y.-S."/>
            <person name="Wen X."/>
            <person name="Peng H."/>
            <person name="Yang X.-J."/>
            <person name="Tao H.-B."/>
            <person name="Huang X.-M."/>
        </authorList>
    </citation>
    <scope>NUCLEOTIDE SEQUENCE [LARGE SCALE GENOMIC DNA]</scope>
    <source>
        <strain evidence="6">DM20194951</strain>
    </source>
</reference>
<dbReference type="Gene3D" id="2.40.220.10">
    <property type="entry name" value="Intramolecular Trans-sialidase, Domain 3"/>
    <property type="match status" value="1"/>
</dbReference>
<name>A0ABY5P957_9LACT</name>
<dbReference type="InterPro" id="IPR023364">
    <property type="entry name" value="Trans_sialidase_dom3"/>
</dbReference>
<evidence type="ECO:0000313" key="5">
    <source>
        <dbReference type="EMBL" id="UUX35282.1"/>
    </source>
</evidence>
<evidence type="ECO:0000313" key="6">
    <source>
        <dbReference type="Proteomes" id="UP001315967"/>
    </source>
</evidence>
<dbReference type="Proteomes" id="UP001315967">
    <property type="component" value="Chromosome"/>
</dbReference>
<accession>A0ABY5P957</accession>
<evidence type="ECO:0000256" key="3">
    <source>
        <dbReference type="ARBA" id="ARBA00012733"/>
    </source>
</evidence>
<dbReference type="CDD" id="cd15482">
    <property type="entry name" value="Sialidase_non-viral"/>
    <property type="match status" value="1"/>
</dbReference>
<dbReference type="InterPro" id="IPR011040">
    <property type="entry name" value="Sialidase"/>
</dbReference>
<dbReference type="EMBL" id="CP102453">
    <property type="protein sequence ID" value="UUX35282.1"/>
    <property type="molecule type" value="Genomic_DNA"/>
</dbReference>
<dbReference type="RefSeq" id="WP_313794773.1">
    <property type="nucleotide sequence ID" value="NZ_CP102453.1"/>
</dbReference>
<dbReference type="GO" id="GO:0016787">
    <property type="term" value="F:hydrolase activity"/>
    <property type="evidence" value="ECO:0007669"/>
    <property type="project" value="UniProtKB-KW"/>
</dbReference>
<dbReference type="PANTHER" id="PTHR10628">
    <property type="entry name" value="SIALIDASE"/>
    <property type="match status" value="1"/>
</dbReference>
<organism evidence="5 6">
    <name type="scientific">Fundicoccus culcitae</name>
    <dbReference type="NCBI Taxonomy" id="2969821"/>
    <lineage>
        <taxon>Bacteria</taxon>
        <taxon>Bacillati</taxon>
        <taxon>Bacillota</taxon>
        <taxon>Bacilli</taxon>
        <taxon>Lactobacillales</taxon>
        <taxon>Aerococcaceae</taxon>
        <taxon>Fundicoccus</taxon>
    </lineage>
</organism>
<protein>
    <recommendedName>
        <fullName evidence="3">exo-alpha-sialidase</fullName>
        <ecNumber evidence="3">3.2.1.18</ecNumber>
    </recommendedName>
</protein>
<dbReference type="EC" id="3.2.1.18" evidence="3"/>
<dbReference type="Gene3D" id="2.120.10.10">
    <property type="match status" value="1"/>
</dbReference>
<keyword evidence="5" id="KW-0378">Hydrolase</keyword>
<evidence type="ECO:0000259" key="4">
    <source>
        <dbReference type="Pfam" id="PF13088"/>
    </source>
</evidence>
<proteinExistence type="inferred from homology"/>
<sequence length="481" mass="53667">MINKLTQATMVFESRLIDDASTDQVASYRIPSLLKTKKGTLIAGIDQRHDHHFDWGNIDMVVRRSEDNGDTWGDNITIVDLATNPHAEHPDFGTPVNIDMTLIQDPTTERIFSIFGMYPEIRGLFGMLEDNRDLVEQGKEPLDEKQFVDGYLALYKEGEAYTAREGGQVFTPQGEATDYRVVLESTQAPYSDLGDLYENDTKIGNVFFVTHSASPFRIAKSMYLWESHSDDEGKTWSCPKDITTQVKADWMKFYGIGPGVSLTLHTGPHKGRLIAPTYSTNHPYILDGSQSSRVIYSDDHGVSWQSGEAVNDDRTLADGTRIHSATMDDREEQNTEAVAVQLNSGTVMLFMRNLSGSVQSAVSLDGGATWEEGITTHEGVNDVYCQLSAVQTVQDGQEYVLLVNADGPKRTNGVVRVAKVNADDTLTWVAKKPLQEGKFAYSAIQQIGDDAFGVLYEHADEAHNEYCILFKRFDWAYLVEE</sequence>
<dbReference type="PANTHER" id="PTHR10628:SF30">
    <property type="entry name" value="EXO-ALPHA-SIALIDASE"/>
    <property type="match status" value="1"/>
</dbReference>
<feature type="domain" description="Sialidase" evidence="4">
    <location>
        <begin position="207"/>
        <end position="449"/>
    </location>
</feature>
<dbReference type="Pfam" id="PF13088">
    <property type="entry name" value="BNR_2"/>
    <property type="match status" value="1"/>
</dbReference>
<dbReference type="InterPro" id="IPR026856">
    <property type="entry name" value="Sialidase_fam"/>
</dbReference>
<keyword evidence="6" id="KW-1185">Reference proteome</keyword>
<evidence type="ECO:0000256" key="1">
    <source>
        <dbReference type="ARBA" id="ARBA00000427"/>
    </source>
</evidence>
<comment type="catalytic activity">
    <reaction evidence="1">
        <text>Hydrolysis of alpha-(2-&gt;3)-, alpha-(2-&gt;6)-, alpha-(2-&gt;8)- glycosidic linkages of terminal sialic acid residues in oligosaccharides, glycoproteins, glycolipids, colominic acid and synthetic substrates.</text>
        <dbReference type="EC" id="3.2.1.18"/>
    </reaction>
</comment>
<gene>
    <name evidence="5" type="ORF">NRE15_06465</name>
</gene>
<dbReference type="InterPro" id="IPR036278">
    <property type="entry name" value="Sialidase_sf"/>
</dbReference>
<comment type="similarity">
    <text evidence="2">Belongs to the glycosyl hydrolase 33 family.</text>
</comment>
<evidence type="ECO:0000256" key="2">
    <source>
        <dbReference type="ARBA" id="ARBA00009348"/>
    </source>
</evidence>
<dbReference type="SUPFAM" id="SSF50939">
    <property type="entry name" value="Sialidases"/>
    <property type="match status" value="1"/>
</dbReference>